<reference evidence="1 2" key="1">
    <citation type="submission" date="2023-10" db="EMBL/GenBank/DDBJ databases">
        <title>Characterization of rhizosphere-enriched actinobacteria from wheat plants lab-grown on chernevaya soil.</title>
        <authorList>
            <person name="Tikhonova E.N."/>
            <person name="Konopkin A."/>
            <person name="Kravchenko I.K."/>
        </authorList>
    </citation>
    <scope>NUCLEOTIDE SEQUENCE [LARGE SCALE GENOMIC DNA]</scope>
    <source>
        <strain evidence="1 2">RR29</strain>
    </source>
</reference>
<proteinExistence type="predicted"/>
<evidence type="ECO:0000313" key="1">
    <source>
        <dbReference type="EMBL" id="MDV7219436.1"/>
    </source>
</evidence>
<sequence length="40" mass="4452">MTMGRTLLTLLIGAGIALGLPLAKKRFERTTMTQVHRINQ</sequence>
<gene>
    <name evidence="1" type="ORF">R5A26_26210</name>
</gene>
<name>A0ABU4FFR5_9ACTN</name>
<evidence type="ECO:0000313" key="2">
    <source>
        <dbReference type="Proteomes" id="UP001187346"/>
    </source>
</evidence>
<dbReference type="EMBL" id="JAWMAJ010000094">
    <property type="protein sequence ID" value="MDV7219436.1"/>
    <property type="molecule type" value="Genomic_DNA"/>
</dbReference>
<dbReference type="Proteomes" id="UP001187346">
    <property type="component" value="Unassembled WGS sequence"/>
</dbReference>
<organism evidence="1 2">
    <name type="scientific">Streptomyces prunicolor</name>
    <dbReference type="NCBI Taxonomy" id="67348"/>
    <lineage>
        <taxon>Bacteria</taxon>
        <taxon>Bacillati</taxon>
        <taxon>Actinomycetota</taxon>
        <taxon>Actinomycetes</taxon>
        <taxon>Kitasatosporales</taxon>
        <taxon>Streptomycetaceae</taxon>
        <taxon>Streptomyces</taxon>
    </lineage>
</organism>
<dbReference type="RefSeq" id="WP_019056058.1">
    <property type="nucleotide sequence ID" value="NZ_CP108676.1"/>
</dbReference>
<keyword evidence="2" id="KW-1185">Reference proteome</keyword>
<comment type="caution">
    <text evidence="1">The sequence shown here is derived from an EMBL/GenBank/DDBJ whole genome shotgun (WGS) entry which is preliminary data.</text>
</comment>
<evidence type="ECO:0008006" key="3">
    <source>
        <dbReference type="Google" id="ProtNLM"/>
    </source>
</evidence>
<accession>A0ABU4FFR5</accession>
<protein>
    <recommendedName>
        <fullName evidence="3">YtxH domain-containing protein</fullName>
    </recommendedName>
</protein>